<dbReference type="SMART" id="SM00260">
    <property type="entry name" value="CheW"/>
    <property type="match status" value="1"/>
</dbReference>
<dbReference type="InterPro" id="IPR039315">
    <property type="entry name" value="CheW"/>
</dbReference>
<evidence type="ECO:0000313" key="2">
    <source>
        <dbReference type="EMBL" id="ABZ69746.1"/>
    </source>
</evidence>
<dbReference type="EMBL" id="CP000927">
    <property type="protein sequence ID" value="ABZ69746.1"/>
    <property type="molecule type" value="Genomic_DNA"/>
</dbReference>
<evidence type="ECO:0000259" key="1">
    <source>
        <dbReference type="PROSITE" id="PS50851"/>
    </source>
</evidence>
<dbReference type="STRING" id="366602.Caul_0613"/>
<dbReference type="eggNOG" id="COG0835">
    <property type="taxonomic scope" value="Bacteria"/>
</dbReference>
<proteinExistence type="predicted"/>
<dbReference type="Gene3D" id="2.40.50.180">
    <property type="entry name" value="CheA-289, Domain 4"/>
    <property type="match status" value="1"/>
</dbReference>
<dbReference type="PANTHER" id="PTHR22617:SF23">
    <property type="entry name" value="CHEMOTAXIS PROTEIN CHEW"/>
    <property type="match status" value="1"/>
</dbReference>
<dbReference type="Pfam" id="PF01584">
    <property type="entry name" value="CheW"/>
    <property type="match status" value="1"/>
</dbReference>
<dbReference type="SUPFAM" id="SSF50341">
    <property type="entry name" value="CheW-like"/>
    <property type="match status" value="1"/>
</dbReference>
<organism evidence="2">
    <name type="scientific">Caulobacter sp. (strain K31)</name>
    <dbReference type="NCBI Taxonomy" id="366602"/>
    <lineage>
        <taxon>Bacteria</taxon>
        <taxon>Pseudomonadati</taxon>
        <taxon>Pseudomonadota</taxon>
        <taxon>Alphaproteobacteria</taxon>
        <taxon>Caulobacterales</taxon>
        <taxon>Caulobacteraceae</taxon>
        <taxon>Caulobacter</taxon>
    </lineage>
</organism>
<reference evidence="2" key="1">
    <citation type="submission" date="2008-01" db="EMBL/GenBank/DDBJ databases">
        <title>Complete sequence of chromosome of Caulobacter sp. K31.</title>
        <authorList>
            <consortium name="US DOE Joint Genome Institute"/>
            <person name="Copeland A."/>
            <person name="Lucas S."/>
            <person name="Lapidus A."/>
            <person name="Barry K."/>
            <person name="Glavina del Rio T."/>
            <person name="Dalin E."/>
            <person name="Tice H."/>
            <person name="Pitluck S."/>
            <person name="Bruce D."/>
            <person name="Goodwin L."/>
            <person name="Thompson L.S."/>
            <person name="Brettin T."/>
            <person name="Detter J.C."/>
            <person name="Han C."/>
            <person name="Schmutz J."/>
            <person name="Larimer F."/>
            <person name="Land M."/>
            <person name="Hauser L."/>
            <person name="Kyrpides N."/>
            <person name="Kim E."/>
            <person name="Stephens C."/>
            <person name="Richardson P."/>
        </authorList>
    </citation>
    <scope>NUCLEOTIDE SEQUENCE [LARGE SCALE GENOMIC DNA]</scope>
    <source>
        <strain evidence="2">K31</strain>
    </source>
</reference>
<gene>
    <name evidence="2" type="ordered locus">Caul_0613</name>
</gene>
<dbReference type="GO" id="GO:0005829">
    <property type="term" value="C:cytosol"/>
    <property type="evidence" value="ECO:0007669"/>
    <property type="project" value="TreeGrafter"/>
</dbReference>
<protein>
    <submittedName>
        <fullName evidence="2">CheW protein</fullName>
    </submittedName>
</protein>
<dbReference type="GO" id="GO:0006935">
    <property type="term" value="P:chemotaxis"/>
    <property type="evidence" value="ECO:0007669"/>
    <property type="project" value="InterPro"/>
</dbReference>
<feature type="domain" description="CheW-like" evidence="1">
    <location>
        <begin position="18"/>
        <end position="162"/>
    </location>
</feature>
<dbReference type="OrthoDB" id="3291462at2"/>
<dbReference type="PROSITE" id="PS50851">
    <property type="entry name" value="CHEW"/>
    <property type="match status" value="1"/>
</dbReference>
<dbReference type="HOGENOM" id="CLU_048995_1_1_5"/>
<accession>B0T7K8</accession>
<name>B0T7K8_CAUSK</name>
<dbReference type="InterPro" id="IPR036061">
    <property type="entry name" value="CheW-like_dom_sf"/>
</dbReference>
<dbReference type="AlphaFoldDB" id="B0T7K8"/>
<dbReference type="Gene3D" id="2.30.30.40">
    <property type="entry name" value="SH3 Domains"/>
    <property type="match status" value="1"/>
</dbReference>
<dbReference type="GO" id="GO:0007165">
    <property type="term" value="P:signal transduction"/>
    <property type="evidence" value="ECO:0007669"/>
    <property type="project" value="InterPro"/>
</dbReference>
<dbReference type="KEGG" id="cak:Caul_0613"/>
<sequence>MQAPDMTPNTGGEAAQGAIEALTFDLQGETFALEAGMVREVLDMLPETVVPGAPSFVGAVINFRGRIIPLVDLRMAFDMDAGAPTIDSRIVVIEYALDGEPTLIGLRADKVHEVTSIDHAVTEDAPRVGMRWRQDFIRRLARRGGDMIVIPDLDQIFAARGRSTASITPIHSPQR</sequence>
<dbReference type="PANTHER" id="PTHR22617">
    <property type="entry name" value="CHEMOTAXIS SENSOR HISTIDINE KINASE-RELATED"/>
    <property type="match status" value="1"/>
</dbReference>
<dbReference type="InterPro" id="IPR002545">
    <property type="entry name" value="CheW-lke_dom"/>
</dbReference>